<dbReference type="GO" id="GO:0005524">
    <property type="term" value="F:ATP binding"/>
    <property type="evidence" value="ECO:0007669"/>
    <property type="project" value="UniProtKB-KW"/>
</dbReference>
<comment type="catalytic activity">
    <reaction evidence="8">
        <text>tRNA(Gly) + glycine + ATP = glycyl-tRNA(Gly) + AMP + diphosphate</text>
        <dbReference type="Rhea" id="RHEA:16013"/>
        <dbReference type="Rhea" id="RHEA-COMP:9664"/>
        <dbReference type="Rhea" id="RHEA-COMP:9683"/>
        <dbReference type="ChEBI" id="CHEBI:30616"/>
        <dbReference type="ChEBI" id="CHEBI:33019"/>
        <dbReference type="ChEBI" id="CHEBI:57305"/>
        <dbReference type="ChEBI" id="CHEBI:78442"/>
        <dbReference type="ChEBI" id="CHEBI:78522"/>
        <dbReference type="ChEBI" id="CHEBI:456215"/>
        <dbReference type="EC" id="6.1.1.14"/>
    </reaction>
</comment>
<accession>A0A5A7QZE8</accession>
<evidence type="ECO:0000256" key="4">
    <source>
        <dbReference type="ARBA" id="ARBA00022741"/>
    </source>
</evidence>
<keyword evidence="4" id="KW-0547">Nucleotide-binding</keyword>
<dbReference type="EC" id="6.1.1.14" evidence="2"/>
<evidence type="ECO:0000256" key="1">
    <source>
        <dbReference type="ARBA" id="ARBA00008226"/>
    </source>
</evidence>
<evidence type="ECO:0000256" key="6">
    <source>
        <dbReference type="ARBA" id="ARBA00022917"/>
    </source>
</evidence>
<dbReference type="GO" id="GO:0009570">
    <property type="term" value="C:chloroplast stroma"/>
    <property type="evidence" value="ECO:0007669"/>
    <property type="project" value="TreeGrafter"/>
</dbReference>
<evidence type="ECO:0000256" key="2">
    <source>
        <dbReference type="ARBA" id="ARBA00012829"/>
    </source>
</evidence>
<evidence type="ECO:0000313" key="10">
    <source>
        <dbReference type="Proteomes" id="UP000325081"/>
    </source>
</evidence>
<keyword evidence="3 9" id="KW-0436">Ligase</keyword>
<dbReference type="EMBL" id="BKCP01008515">
    <property type="protein sequence ID" value="GER49381.1"/>
    <property type="molecule type" value="Genomic_DNA"/>
</dbReference>
<dbReference type="OrthoDB" id="1545at2759"/>
<proteinExistence type="inferred from homology"/>
<comment type="caution">
    <text evidence="9">The sequence shown here is derived from an EMBL/GenBank/DDBJ whole genome shotgun (WGS) entry which is preliminary data.</text>
</comment>
<dbReference type="InterPro" id="IPR002310">
    <property type="entry name" value="Gly-tRNA_ligase_asu"/>
</dbReference>
<organism evidence="9 10">
    <name type="scientific">Striga asiatica</name>
    <name type="common">Asiatic witchweed</name>
    <name type="synonym">Buchnera asiatica</name>
    <dbReference type="NCBI Taxonomy" id="4170"/>
    <lineage>
        <taxon>Eukaryota</taxon>
        <taxon>Viridiplantae</taxon>
        <taxon>Streptophyta</taxon>
        <taxon>Embryophyta</taxon>
        <taxon>Tracheophyta</taxon>
        <taxon>Spermatophyta</taxon>
        <taxon>Magnoliopsida</taxon>
        <taxon>eudicotyledons</taxon>
        <taxon>Gunneridae</taxon>
        <taxon>Pentapetalae</taxon>
        <taxon>asterids</taxon>
        <taxon>lamiids</taxon>
        <taxon>Lamiales</taxon>
        <taxon>Orobanchaceae</taxon>
        <taxon>Buchnereae</taxon>
        <taxon>Striga</taxon>
    </lineage>
</organism>
<dbReference type="PROSITE" id="PS50861">
    <property type="entry name" value="AA_TRNA_LIGASE_II_GLYAB"/>
    <property type="match status" value="1"/>
</dbReference>
<dbReference type="GO" id="GO:0004820">
    <property type="term" value="F:glycine-tRNA ligase activity"/>
    <property type="evidence" value="ECO:0007669"/>
    <property type="project" value="UniProtKB-EC"/>
</dbReference>
<dbReference type="FunFam" id="1.20.58.180:FF:000002">
    <property type="entry name" value="Glycine--tRNA ligase, chloroplastic/mitochondrial 2"/>
    <property type="match status" value="1"/>
</dbReference>
<keyword evidence="6" id="KW-0648">Protein biosynthesis</keyword>
<evidence type="ECO:0000256" key="5">
    <source>
        <dbReference type="ARBA" id="ARBA00022840"/>
    </source>
</evidence>
<reference evidence="10" key="1">
    <citation type="journal article" date="2019" name="Curr. Biol.">
        <title>Genome Sequence of Striga asiatica Provides Insight into the Evolution of Plant Parasitism.</title>
        <authorList>
            <person name="Yoshida S."/>
            <person name="Kim S."/>
            <person name="Wafula E.K."/>
            <person name="Tanskanen J."/>
            <person name="Kim Y.M."/>
            <person name="Honaas L."/>
            <person name="Yang Z."/>
            <person name="Spallek T."/>
            <person name="Conn C.E."/>
            <person name="Ichihashi Y."/>
            <person name="Cheong K."/>
            <person name="Cui S."/>
            <person name="Der J.P."/>
            <person name="Gundlach H."/>
            <person name="Jiao Y."/>
            <person name="Hori C."/>
            <person name="Ishida J.K."/>
            <person name="Kasahara H."/>
            <person name="Kiba T."/>
            <person name="Kim M.S."/>
            <person name="Koo N."/>
            <person name="Laohavisit A."/>
            <person name="Lee Y.H."/>
            <person name="Lumba S."/>
            <person name="McCourt P."/>
            <person name="Mortimer J.C."/>
            <person name="Mutuku J.M."/>
            <person name="Nomura T."/>
            <person name="Sasaki-Sekimoto Y."/>
            <person name="Seto Y."/>
            <person name="Wang Y."/>
            <person name="Wakatake T."/>
            <person name="Sakakibara H."/>
            <person name="Demura T."/>
            <person name="Yamaguchi S."/>
            <person name="Yoneyama K."/>
            <person name="Manabe R.I."/>
            <person name="Nelson D.C."/>
            <person name="Schulman A.H."/>
            <person name="Timko M.P."/>
            <person name="dePamphilis C.W."/>
            <person name="Choi D."/>
            <person name="Shirasu K."/>
        </authorList>
    </citation>
    <scope>NUCLEOTIDE SEQUENCE [LARGE SCALE GENOMIC DNA]</scope>
    <source>
        <strain evidence="10">cv. UVA1</strain>
    </source>
</reference>
<dbReference type="InterPro" id="IPR045864">
    <property type="entry name" value="aa-tRNA-synth_II/BPL/LPL"/>
</dbReference>
<evidence type="ECO:0000256" key="7">
    <source>
        <dbReference type="ARBA" id="ARBA00023146"/>
    </source>
</evidence>
<keyword evidence="5" id="KW-0067">ATP-binding</keyword>
<dbReference type="PANTHER" id="PTHR30075:SF2">
    <property type="entry name" value="GLYCINE--TRNA LIGASE, CHLOROPLASTIC_MITOCHONDRIAL 2"/>
    <property type="match status" value="1"/>
</dbReference>
<name>A0A5A7QZE8_STRAF</name>
<dbReference type="PANTHER" id="PTHR30075">
    <property type="entry name" value="GLYCYL-TRNA SYNTHETASE"/>
    <property type="match status" value="1"/>
</dbReference>
<keyword evidence="7" id="KW-0030">Aminoacyl-tRNA synthetase</keyword>
<dbReference type="SUPFAM" id="SSF55681">
    <property type="entry name" value="Class II aaRS and biotin synthetases"/>
    <property type="match status" value="1"/>
</dbReference>
<comment type="similarity">
    <text evidence="1">Belongs to the class-II aminoacyl-tRNA synthetase family.</text>
</comment>
<sequence>MSAYYLEHASVDHIHNHFDLFEAEARRLLDSGLAIPAYDQLLKTSHAFNVLDSRGFVGVTERARYFGRMRSLARQCAQLWLKTRESLGHPLGVASHPDHLGFQKEDMEELKKKVSTEPRTFILEIGTEELPPNDVVNACNQVLKFLS</sequence>
<keyword evidence="10" id="KW-1185">Reference proteome</keyword>
<evidence type="ECO:0000313" key="9">
    <source>
        <dbReference type="EMBL" id="GER49381.1"/>
    </source>
</evidence>
<gene>
    <name evidence="9" type="ORF">STAS_26622</name>
</gene>
<evidence type="ECO:0000256" key="8">
    <source>
        <dbReference type="ARBA" id="ARBA00047937"/>
    </source>
</evidence>
<dbReference type="AlphaFoldDB" id="A0A5A7QZE8"/>
<dbReference type="GO" id="GO:0006426">
    <property type="term" value="P:glycyl-tRNA aminoacylation"/>
    <property type="evidence" value="ECO:0007669"/>
    <property type="project" value="InterPro"/>
</dbReference>
<dbReference type="Proteomes" id="UP000325081">
    <property type="component" value="Unassembled WGS sequence"/>
</dbReference>
<dbReference type="Gene3D" id="1.20.58.180">
    <property type="entry name" value="Class II aaRS and biotin synthetases, domain 2"/>
    <property type="match status" value="1"/>
</dbReference>
<evidence type="ECO:0000256" key="3">
    <source>
        <dbReference type="ARBA" id="ARBA00022598"/>
    </source>
</evidence>
<dbReference type="Pfam" id="PF02091">
    <property type="entry name" value="tRNA-synt_2e"/>
    <property type="match status" value="1"/>
</dbReference>
<dbReference type="InterPro" id="IPR006194">
    <property type="entry name" value="Gly-tRNA-synth_heterodimer"/>
</dbReference>
<protein>
    <recommendedName>
        <fullName evidence="2">glycine--tRNA ligase</fullName>
        <ecNumber evidence="2">6.1.1.14</ecNumber>
    </recommendedName>
</protein>
<dbReference type="GO" id="GO:0005739">
    <property type="term" value="C:mitochondrion"/>
    <property type="evidence" value="ECO:0007669"/>
    <property type="project" value="TreeGrafter"/>
</dbReference>